<dbReference type="GO" id="GO:0003677">
    <property type="term" value="F:DNA binding"/>
    <property type="evidence" value="ECO:0007669"/>
    <property type="project" value="UniProtKB-UniRule"/>
</dbReference>
<feature type="active site" evidence="9">
    <location>
        <position position="177"/>
    </location>
</feature>
<feature type="active site" evidence="9">
    <location>
        <position position="248"/>
    </location>
</feature>
<dbReference type="InterPro" id="IPR050090">
    <property type="entry name" value="Tyrosine_recombinase_XerCD"/>
</dbReference>
<dbReference type="GO" id="GO:0007059">
    <property type="term" value="P:chromosome segregation"/>
    <property type="evidence" value="ECO:0007669"/>
    <property type="project" value="UniProtKB-UniRule"/>
</dbReference>
<evidence type="ECO:0000256" key="6">
    <source>
        <dbReference type="ARBA" id="ARBA00023125"/>
    </source>
</evidence>
<proteinExistence type="inferred from homology"/>
<keyword evidence="6 9" id="KW-0238">DNA-binding</keyword>
<evidence type="ECO:0000256" key="2">
    <source>
        <dbReference type="ARBA" id="ARBA00022490"/>
    </source>
</evidence>
<dbReference type="PROSITE" id="PS51900">
    <property type="entry name" value="CB"/>
    <property type="match status" value="1"/>
</dbReference>
<comment type="function">
    <text evidence="9">Site-specific tyrosine recombinase, which acts by catalyzing the cutting and rejoining of the recombining DNA molecules. The XerC-XerD complex is essential to convert dimers of the bacterial chromosome into monomers to permit their segregation at cell division. It also contributes to the segregational stability of plasmids.</text>
</comment>
<keyword evidence="8 9" id="KW-0131">Cell cycle</keyword>
<dbReference type="InterPro" id="IPR011010">
    <property type="entry name" value="DNA_brk_join_enz"/>
</dbReference>
<dbReference type="SUPFAM" id="SSF56349">
    <property type="entry name" value="DNA breaking-rejoining enzymes"/>
    <property type="match status" value="1"/>
</dbReference>
<evidence type="ECO:0000259" key="10">
    <source>
        <dbReference type="PROSITE" id="PS51898"/>
    </source>
</evidence>
<reference evidence="12 13" key="1">
    <citation type="submission" date="2019-09" db="EMBL/GenBank/DDBJ databases">
        <title>Non-baumannii Acinetobacter spp. carrying blaNDM-1 isolated in China.</title>
        <authorList>
            <person name="Cui C."/>
            <person name="Chen C."/>
            <person name="Sun J."/>
            <person name="Liu Y."/>
        </authorList>
    </citation>
    <scope>NUCLEOTIDE SEQUENCE [LARGE SCALE GENOMIC DNA]</scope>
    <source>
        <strain evidence="12 13">B18</strain>
        <plasmid evidence="13">pb18-1</plasmid>
    </source>
</reference>
<dbReference type="CDD" id="cd00798">
    <property type="entry name" value="INT_XerDC_C"/>
    <property type="match status" value="1"/>
</dbReference>
<name>A0A6C0Y7B1_9GAMM</name>
<dbReference type="PANTHER" id="PTHR30349:SF81">
    <property type="entry name" value="TYROSINE RECOMBINASE XERC"/>
    <property type="match status" value="1"/>
</dbReference>
<dbReference type="InterPro" id="IPR044068">
    <property type="entry name" value="CB"/>
</dbReference>
<feature type="active site" evidence="9">
    <location>
        <position position="274"/>
    </location>
</feature>
<comment type="subcellular location">
    <subcellularLocation>
        <location evidence="1 9">Cytoplasm</location>
    </subcellularLocation>
</comment>
<comment type="similarity">
    <text evidence="9">Belongs to the 'phage' integrase family. XerC subfamily.</text>
</comment>
<dbReference type="InterPro" id="IPR023009">
    <property type="entry name" value="Tyrosine_recombinase_XerC/XerD"/>
</dbReference>
<protein>
    <recommendedName>
        <fullName evidence="9">Tyrosine recombinase XerC</fullName>
    </recommendedName>
</protein>
<dbReference type="EMBL" id="CP044456">
    <property type="protein sequence ID" value="QIC71762.1"/>
    <property type="molecule type" value="Genomic_DNA"/>
</dbReference>
<feature type="domain" description="Core-binding (CB)" evidence="11">
    <location>
        <begin position="3"/>
        <end position="88"/>
    </location>
</feature>
<gene>
    <name evidence="9" type="primary">xerC</name>
    <name evidence="12" type="ORF">FSC09_15330</name>
</gene>
<dbReference type="Proteomes" id="UP000503440">
    <property type="component" value="Plasmid pB18-1"/>
</dbReference>
<dbReference type="InterPro" id="IPR010998">
    <property type="entry name" value="Integrase_recombinase_N"/>
</dbReference>
<evidence type="ECO:0000256" key="1">
    <source>
        <dbReference type="ARBA" id="ARBA00004496"/>
    </source>
</evidence>
<dbReference type="GO" id="GO:0005737">
    <property type="term" value="C:cytoplasm"/>
    <property type="evidence" value="ECO:0007669"/>
    <property type="project" value="UniProtKB-SubCell"/>
</dbReference>
<keyword evidence="2 9" id="KW-0963">Cytoplasm</keyword>
<keyword evidence="12" id="KW-0614">Plasmid</keyword>
<comment type="subunit">
    <text evidence="9">Forms a cyclic heterotetrameric complex composed of two molecules of XerC and two molecules of XerD.</text>
</comment>
<dbReference type="InterPro" id="IPR013762">
    <property type="entry name" value="Integrase-like_cat_sf"/>
</dbReference>
<dbReference type="InterPro" id="IPR002104">
    <property type="entry name" value="Integrase_catalytic"/>
</dbReference>
<feature type="active site" evidence="9">
    <location>
        <position position="251"/>
    </location>
</feature>
<dbReference type="GO" id="GO:0009037">
    <property type="term" value="F:tyrosine-based site-specific recombinase activity"/>
    <property type="evidence" value="ECO:0007669"/>
    <property type="project" value="UniProtKB-UniRule"/>
</dbReference>
<evidence type="ECO:0000256" key="3">
    <source>
        <dbReference type="ARBA" id="ARBA00022618"/>
    </source>
</evidence>
<dbReference type="Gene3D" id="1.10.443.10">
    <property type="entry name" value="Intergrase catalytic core"/>
    <property type="match status" value="1"/>
</dbReference>
<evidence type="ECO:0000256" key="9">
    <source>
        <dbReference type="HAMAP-Rule" id="MF_01808"/>
    </source>
</evidence>
<evidence type="ECO:0000256" key="5">
    <source>
        <dbReference type="ARBA" id="ARBA00022908"/>
    </source>
</evidence>
<evidence type="ECO:0000313" key="13">
    <source>
        <dbReference type="Proteomes" id="UP000503440"/>
    </source>
</evidence>
<dbReference type="GO" id="GO:0006313">
    <property type="term" value="P:DNA transposition"/>
    <property type="evidence" value="ECO:0007669"/>
    <property type="project" value="UniProtKB-UniRule"/>
</dbReference>
<accession>A0A6C0Y7B1</accession>
<dbReference type="Pfam" id="PF00589">
    <property type="entry name" value="Phage_integrase"/>
    <property type="match status" value="1"/>
</dbReference>
<dbReference type="RefSeq" id="WP_163146422.1">
    <property type="nucleotide sequence ID" value="NZ_CP044456.1"/>
</dbReference>
<dbReference type="NCBIfam" id="NF040815">
    <property type="entry name" value="recomb_XerA_Arch"/>
    <property type="match status" value="1"/>
</dbReference>
<geneLocation type="plasmid" evidence="13">
    <name>pb18-1</name>
</geneLocation>
<evidence type="ECO:0000256" key="7">
    <source>
        <dbReference type="ARBA" id="ARBA00023172"/>
    </source>
</evidence>
<dbReference type="AlphaFoldDB" id="A0A6C0Y7B1"/>
<dbReference type="PROSITE" id="PS51898">
    <property type="entry name" value="TYR_RECOMBINASE"/>
    <property type="match status" value="1"/>
</dbReference>
<keyword evidence="3 9" id="KW-0132">Cell division</keyword>
<keyword evidence="7 9" id="KW-0233">DNA recombination</keyword>
<dbReference type="HAMAP" id="MF_01808">
    <property type="entry name" value="Recomb_XerC_XerD"/>
    <property type="match status" value="1"/>
</dbReference>
<evidence type="ECO:0000259" key="11">
    <source>
        <dbReference type="PROSITE" id="PS51900"/>
    </source>
</evidence>
<dbReference type="PANTHER" id="PTHR30349">
    <property type="entry name" value="PHAGE INTEGRASE-RELATED"/>
    <property type="match status" value="1"/>
</dbReference>
<sequence>MQAQIQDLLEKFCNEQEIRNLSARTIETYQQALTEFFDYCEENELDLQDIEQSDLRSYMGVRVQQYENKNETLSKKLNAIRQFMKWAVLNNLLEYNPTDEIKLKRAHRPLPDMLDIETVNLVMDQPAPVDEKEKLLWVRDKAILELLYSSGLRISELQGLRIKDVDPSRLLVRVTGKGNKTRIIPMGAKARDSILTWLQVYGEFKGVLNPNSPLFLSKHGRTLSIRQIRNRVVFQAERAGIEKHLYPHLLRHCFATHMLSNSQDLRAVQEMLGHANVSTTQIYTHLDFDNLASIYDRAHPRASLKK</sequence>
<keyword evidence="4 9" id="KW-0159">Chromosome partition</keyword>
<evidence type="ECO:0000256" key="4">
    <source>
        <dbReference type="ARBA" id="ARBA00022829"/>
    </source>
</evidence>
<dbReference type="GO" id="GO:0051301">
    <property type="term" value="P:cell division"/>
    <property type="evidence" value="ECO:0007669"/>
    <property type="project" value="UniProtKB-KW"/>
</dbReference>
<keyword evidence="5 9" id="KW-0229">DNA integration</keyword>
<evidence type="ECO:0000313" key="12">
    <source>
        <dbReference type="EMBL" id="QIC71762.1"/>
    </source>
</evidence>
<feature type="domain" description="Tyr recombinase" evidence="10">
    <location>
        <begin position="109"/>
        <end position="296"/>
    </location>
</feature>
<dbReference type="Gene3D" id="1.10.150.130">
    <property type="match status" value="1"/>
</dbReference>
<organism evidence="12 13">
    <name type="scientific">Acinetobacter indicus</name>
    <dbReference type="NCBI Taxonomy" id="756892"/>
    <lineage>
        <taxon>Bacteria</taxon>
        <taxon>Pseudomonadati</taxon>
        <taxon>Pseudomonadota</taxon>
        <taxon>Gammaproteobacteria</taxon>
        <taxon>Moraxellales</taxon>
        <taxon>Moraxellaceae</taxon>
        <taxon>Acinetobacter</taxon>
    </lineage>
</organism>
<dbReference type="Pfam" id="PF02899">
    <property type="entry name" value="Phage_int_SAM_1"/>
    <property type="match status" value="1"/>
</dbReference>
<feature type="active site" description="O-(3'-phospho-DNA)-tyrosine intermediate" evidence="9">
    <location>
        <position position="283"/>
    </location>
</feature>
<feature type="active site" evidence="9">
    <location>
        <position position="153"/>
    </location>
</feature>
<dbReference type="InterPro" id="IPR004107">
    <property type="entry name" value="Integrase_SAM-like_N"/>
</dbReference>
<evidence type="ECO:0000256" key="8">
    <source>
        <dbReference type="ARBA" id="ARBA00023306"/>
    </source>
</evidence>